<dbReference type="InterPro" id="IPR038731">
    <property type="entry name" value="RgtA/B/C-like"/>
</dbReference>
<keyword evidence="6 8" id="KW-1133">Transmembrane helix</keyword>
<dbReference type="GO" id="GO:0010041">
    <property type="term" value="P:response to iron(III) ion"/>
    <property type="evidence" value="ECO:0007669"/>
    <property type="project" value="TreeGrafter"/>
</dbReference>
<dbReference type="PANTHER" id="PTHR33908">
    <property type="entry name" value="MANNOSYLTRANSFERASE YKCB-RELATED"/>
    <property type="match status" value="1"/>
</dbReference>
<dbReference type="InterPro" id="IPR050297">
    <property type="entry name" value="LipidA_mod_glycosyltrf_83"/>
</dbReference>
<keyword evidence="2" id="KW-1003">Cell membrane</keyword>
<keyword evidence="5 8" id="KW-0812">Transmembrane</keyword>
<feature type="non-terminal residue" evidence="10">
    <location>
        <position position="610"/>
    </location>
</feature>
<feature type="transmembrane region" description="Helical" evidence="8">
    <location>
        <begin position="370"/>
        <end position="386"/>
    </location>
</feature>
<evidence type="ECO:0000256" key="7">
    <source>
        <dbReference type="ARBA" id="ARBA00023136"/>
    </source>
</evidence>
<evidence type="ECO:0000259" key="9">
    <source>
        <dbReference type="Pfam" id="PF13231"/>
    </source>
</evidence>
<accession>A0A6J4KT61</accession>
<feature type="transmembrane region" description="Helical" evidence="8">
    <location>
        <begin position="392"/>
        <end position="411"/>
    </location>
</feature>
<dbReference type="EMBL" id="CADCTR010001817">
    <property type="protein sequence ID" value="CAA9313705.1"/>
    <property type="molecule type" value="Genomic_DNA"/>
</dbReference>
<keyword evidence="3" id="KW-0328">Glycosyltransferase</keyword>
<name>A0A6J4KT61_9CHLR</name>
<reference evidence="10" key="1">
    <citation type="submission" date="2020-02" db="EMBL/GenBank/DDBJ databases">
        <authorList>
            <person name="Meier V. D."/>
        </authorList>
    </citation>
    <scope>NUCLEOTIDE SEQUENCE</scope>
    <source>
        <strain evidence="10">AVDCRST_MAG93</strain>
    </source>
</reference>
<protein>
    <recommendedName>
        <fullName evidence="9">Glycosyltransferase RgtA/B/C/D-like domain-containing protein</fullName>
    </recommendedName>
</protein>
<comment type="subcellular location">
    <subcellularLocation>
        <location evidence="1">Cell membrane</location>
        <topology evidence="1">Multi-pass membrane protein</topology>
    </subcellularLocation>
</comment>
<organism evidence="10">
    <name type="scientific">uncultured Chloroflexia bacterium</name>
    <dbReference type="NCBI Taxonomy" id="1672391"/>
    <lineage>
        <taxon>Bacteria</taxon>
        <taxon>Bacillati</taxon>
        <taxon>Chloroflexota</taxon>
        <taxon>Chloroflexia</taxon>
        <taxon>environmental samples</taxon>
    </lineage>
</organism>
<feature type="transmembrane region" description="Helical" evidence="8">
    <location>
        <begin position="181"/>
        <end position="199"/>
    </location>
</feature>
<feature type="domain" description="Glycosyltransferase RgtA/B/C/D-like" evidence="9">
    <location>
        <begin position="127"/>
        <end position="274"/>
    </location>
</feature>
<feature type="transmembrane region" description="Helical" evidence="8">
    <location>
        <begin position="273"/>
        <end position="293"/>
    </location>
</feature>
<keyword evidence="7 8" id="KW-0472">Membrane</keyword>
<evidence type="ECO:0000256" key="3">
    <source>
        <dbReference type="ARBA" id="ARBA00022676"/>
    </source>
</evidence>
<evidence type="ECO:0000256" key="8">
    <source>
        <dbReference type="SAM" id="Phobius"/>
    </source>
</evidence>
<dbReference type="GO" id="GO:0005886">
    <property type="term" value="C:plasma membrane"/>
    <property type="evidence" value="ECO:0007669"/>
    <property type="project" value="UniProtKB-SubCell"/>
</dbReference>
<dbReference type="Pfam" id="PF13231">
    <property type="entry name" value="PMT_2"/>
    <property type="match status" value="1"/>
</dbReference>
<evidence type="ECO:0000256" key="2">
    <source>
        <dbReference type="ARBA" id="ARBA00022475"/>
    </source>
</evidence>
<feature type="transmembrane region" description="Helical" evidence="8">
    <location>
        <begin position="237"/>
        <end position="261"/>
    </location>
</feature>
<feature type="transmembrane region" description="Helical" evidence="8">
    <location>
        <begin position="14"/>
        <end position="33"/>
    </location>
</feature>
<evidence type="ECO:0000313" key="10">
    <source>
        <dbReference type="EMBL" id="CAA9313705.1"/>
    </source>
</evidence>
<evidence type="ECO:0000256" key="6">
    <source>
        <dbReference type="ARBA" id="ARBA00022989"/>
    </source>
</evidence>
<keyword evidence="4" id="KW-0808">Transferase</keyword>
<feature type="transmembrane region" description="Helical" evidence="8">
    <location>
        <begin position="131"/>
        <end position="151"/>
    </location>
</feature>
<feature type="transmembrane region" description="Helical" evidence="8">
    <location>
        <begin position="349"/>
        <end position="365"/>
    </location>
</feature>
<dbReference type="GO" id="GO:0016763">
    <property type="term" value="F:pentosyltransferase activity"/>
    <property type="evidence" value="ECO:0007669"/>
    <property type="project" value="TreeGrafter"/>
</dbReference>
<dbReference type="GO" id="GO:0009103">
    <property type="term" value="P:lipopolysaccharide biosynthetic process"/>
    <property type="evidence" value="ECO:0007669"/>
    <property type="project" value="UniProtKB-ARBA"/>
</dbReference>
<evidence type="ECO:0000256" key="4">
    <source>
        <dbReference type="ARBA" id="ARBA00022679"/>
    </source>
</evidence>
<evidence type="ECO:0000256" key="5">
    <source>
        <dbReference type="ARBA" id="ARBA00022692"/>
    </source>
</evidence>
<feature type="transmembrane region" description="Helical" evidence="8">
    <location>
        <begin position="206"/>
        <end position="225"/>
    </location>
</feature>
<sequence length="610" mass="67303">MSRLLRPTSARSRAAHLLVALAAVLVSVAVLIASRLFQRSMSRLEGARVPSTLRTLRRHAGNLLPPRMSLSWFDRLALAAVLVIAAIFTSLNMFNFPLYEVDEGTYMGSAWSMFNEGGLSYYTYNYDHPPLGWFLIGAWSFLVGGFDAFGMSVNTGRVLMLLVAVLSTLLVYLIVRRVSFRTSAALPAAMLFAVSPLGVPLHRQVFLDNIATLWLLASLYSLVAARGRLGQLMLSALAFGLAFWTKEVFVVLLPAMLILVAARSHHANRRFAVMLWGTTIGAATSFFLLLAFLKDELLPPGVLWSSSEPHVSLIDSYRFQASRAGGGGLLHLHSDFWAFIRRWAETDPILFLLGLVAVAIGLLAWRRDRFLFGTALLVVSYLLFLGRGGVVLYFYVIPLIALLAVAIGLLIGQALNHTARVGGGRVVLGPALLLLTGVLVDHAVEANTVAFTADQTASQQAAANWIVDYVPEDSLIIMEAFPWVDLRDLSFTDGRTFEAHYYFPILRDPVLRQQILNDDWRTIDYLITSPQGAGNPETQAGLPLLVEAYANSDVITTFESVDWQVEIRKVHKLDQVPVTDDPTLVRSWDSYKQHFIVDGRVVDPKTAGGT</sequence>
<feature type="transmembrane region" description="Helical" evidence="8">
    <location>
        <begin position="76"/>
        <end position="99"/>
    </location>
</feature>
<dbReference type="PANTHER" id="PTHR33908:SF3">
    <property type="entry name" value="UNDECAPRENYL PHOSPHATE-ALPHA-4-AMINO-4-DEOXY-L-ARABINOSE ARABINOSYL TRANSFERASE"/>
    <property type="match status" value="1"/>
</dbReference>
<dbReference type="AlphaFoldDB" id="A0A6J4KT61"/>
<proteinExistence type="predicted"/>
<evidence type="ECO:0000256" key="1">
    <source>
        <dbReference type="ARBA" id="ARBA00004651"/>
    </source>
</evidence>
<feature type="transmembrane region" description="Helical" evidence="8">
    <location>
        <begin position="158"/>
        <end position="175"/>
    </location>
</feature>
<gene>
    <name evidence="10" type="ORF">AVDCRST_MAG93-5383</name>
</gene>